<feature type="compositionally biased region" description="Polar residues" evidence="5">
    <location>
        <begin position="97"/>
        <end position="111"/>
    </location>
</feature>
<evidence type="ECO:0000256" key="3">
    <source>
        <dbReference type="ARBA" id="ARBA00022833"/>
    </source>
</evidence>
<dbReference type="PANTHER" id="PTHR46074">
    <property type="entry name" value="CYSTEINE-RICH PROTEIN CRIP FAMILY MEMBER"/>
    <property type="match status" value="1"/>
</dbReference>
<name>A0A5M6BSH5_9TREE</name>
<evidence type="ECO:0000313" key="7">
    <source>
        <dbReference type="Proteomes" id="UP000322225"/>
    </source>
</evidence>
<feature type="compositionally biased region" description="Pro residues" evidence="5">
    <location>
        <begin position="114"/>
        <end position="134"/>
    </location>
</feature>
<dbReference type="PROSITE" id="PS00478">
    <property type="entry name" value="LIM_DOMAIN_1"/>
    <property type="match status" value="2"/>
</dbReference>
<dbReference type="FunFam" id="2.10.110.10:FF:000001">
    <property type="entry name" value="Cysteine and glycine-rich protein 1"/>
    <property type="match status" value="1"/>
</dbReference>
<dbReference type="GO" id="GO:0046872">
    <property type="term" value="F:metal ion binding"/>
    <property type="evidence" value="ECO:0007669"/>
    <property type="project" value="UniProtKB-KW"/>
</dbReference>
<feature type="region of interest" description="Disordered" evidence="5">
    <location>
        <begin position="76"/>
        <end position="162"/>
    </location>
</feature>
<dbReference type="SUPFAM" id="SSF57716">
    <property type="entry name" value="Glucocorticoid receptor-like (DNA-binding domain)"/>
    <property type="match status" value="4"/>
</dbReference>
<feature type="region of interest" description="Disordered" evidence="5">
    <location>
        <begin position="168"/>
        <end position="187"/>
    </location>
</feature>
<evidence type="ECO:0000256" key="2">
    <source>
        <dbReference type="ARBA" id="ARBA00022737"/>
    </source>
</evidence>
<evidence type="ECO:0000313" key="6">
    <source>
        <dbReference type="EMBL" id="WWD21895.1"/>
    </source>
</evidence>
<accession>A0A5M6BSH5</accession>
<dbReference type="AlphaFoldDB" id="A0A5M6BSH5"/>
<dbReference type="CDD" id="cd09326">
    <property type="entry name" value="LIM_CRP_like"/>
    <property type="match status" value="1"/>
</dbReference>
<sequence>MMLGGAPACQSCGKTAYHAEQVMGPGRKIYHKLCLKCQQCGKRLDPGSLVEHDSQPYCSRCHTQLFGTRDLRHANVLPNITPTSSPIKPPPTTPSSQSYHRPSSLTQSPSIRQLPPPREYYTPPAPRSPPPPEHATPTDPTTPITRPNFRDQRPISVPYAGGMKALDDRGLLRRGDSPRSKVGERVGGDDSCWGCEKRVYMAEQVFSIGHKWHKACLRCNKCRTTLEPARVSDREGAPYCKNCYAKEYGPVGIMGKR</sequence>
<evidence type="ECO:0000256" key="1">
    <source>
        <dbReference type="ARBA" id="ARBA00022723"/>
    </source>
</evidence>
<dbReference type="RefSeq" id="XP_031858675.1">
    <property type="nucleotide sequence ID" value="XM_032007033.1"/>
</dbReference>
<dbReference type="GO" id="GO:0030695">
    <property type="term" value="F:GTPase regulator activity"/>
    <property type="evidence" value="ECO:0007669"/>
    <property type="project" value="UniProtKB-ARBA"/>
</dbReference>
<dbReference type="PROSITE" id="PS50023">
    <property type="entry name" value="LIM_DOMAIN_2"/>
    <property type="match status" value="2"/>
</dbReference>
<keyword evidence="2" id="KW-0677">Repeat</keyword>
<dbReference type="OrthoDB" id="8062037at2759"/>
<proteinExistence type="predicted"/>
<organism evidence="6 7">
    <name type="scientific">Kwoniella shandongensis</name>
    <dbReference type="NCBI Taxonomy" id="1734106"/>
    <lineage>
        <taxon>Eukaryota</taxon>
        <taxon>Fungi</taxon>
        <taxon>Dikarya</taxon>
        <taxon>Basidiomycota</taxon>
        <taxon>Agaricomycotina</taxon>
        <taxon>Tremellomycetes</taxon>
        <taxon>Tremellales</taxon>
        <taxon>Cryptococcaceae</taxon>
        <taxon>Kwoniella</taxon>
    </lineage>
</organism>
<keyword evidence="7" id="KW-1185">Reference proteome</keyword>
<dbReference type="SMART" id="SM00132">
    <property type="entry name" value="LIM"/>
    <property type="match status" value="2"/>
</dbReference>
<dbReference type="GeneID" id="43591201"/>
<dbReference type="PANTHER" id="PTHR46074:SF5">
    <property type="entry name" value="LIM DOMAIN-CONTAINING PROTEIN C"/>
    <property type="match status" value="1"/>
</dbReference>
<reference evidence="6" key="2">
    <citation type="submission" date="2024-01" db="EMBL/GenBank/DDBJ databases">
        <title>Comparative genomics of Cryptococcus and Kwoniella reveals pathogenesis evolution and contrasting modes of karyotype evolution via chromosome fusion or intercentromeric recombination.</title>
        <authorList>
            <person name="Coelho M.A."/>
            <person name="David-Palma M."/>
            <person name="Shea T."/>
            <person name="Bowers K."/>
            <person name="McGinley-Smith S."/>
            <person name="Mohammad A.W."/>
            <person name="Gnirke A."/>
            <person name="Yurkov A.M."/>
            <person name="Nowrousian M."/>
            <person name="Sun S."/>
            <person name="Cuomo C.A."/>
            <person name="Heitman J."/>
        </authorList>
    </citation>
    <scope>NUCLEOTIDE SEQUENCE</scope>
    <source>
        <strain evidence="6">CBS 12478</strain>
    </source>
</reference>
<gene>
    <name evidence="6" type="ORF">CI109_106383</name>
</gene>
<dbReference type="FunFam" id="2.10.110.10:FF:000145">
    <property type="entry name" value="Cysteine and glycine-rich protein"/>
    <property type="match status" value="1"/>
</dbReference>
<protein>
    <submittedName>
        <fullName evidence="6">Uncharacterized protein</fullName>
    </submittedName>
</protein>
<dbReference type="Gene3D" id="2.10.110.10">
    <property type="entry name" value="Cysteine Rich Protein"/>
    <property type="match status" value="2"/>
</dbReference>
<reference evidence="6" key="1">
    <citation type="submission" date="2017-08" db="EMBL/GenBank/DDBJ databases">
        <authorList>
            <person name="Cuomo C."/>
            <person name="Billmyre B."/>
            <person name="Heitman J."/>
        </authorList>
    </citation>
    <scope>NUCLEOTIDE SEQUENCE</scope>
    <source>
        <strain evidence="6">CBS 12478</strain>
    </source>
</reference>
<keyword evidence="3" id="KW-0862">Zinc</keyword>
<feature type="compositionally biased region" description="Low complexity" evidence="5">
    <location>
        <begin position="135"/>
        <end position="147"/>
    </location>
</feature>
<keyword evidence="4" id="KW-0440">LIM domain</keyword>
<evidence type="ECO:0000256" key="5">
    <source>
        <dbReference type="SAM" id="MobiDB-lite"/>
    </source>
</evidence>
<dbReference type="InterPro" id="IPR001781">
    <property type="entry name" value="Znf_LIM"/>
</dbReference>
<dbReference type="KEGG" id="ksn:43591201"/>
<dbReference type="Pfam" id="PF00412">
    <property type="entry name" value="LIM"/>
    <property type="match status" value="2"/>
</dbReference>
<evidence type="ECO:0000256" key="4">
    <source>
        <dbReference type="ARBA" id="ARBA00023038"/>
    </source>
</evidence>
<keyword evidence="1" id="KW-0479">Metal-binding</keyword>
<dbReference type="EMBL" id="CP144062">
    <property type="protein sequence ID" value="WWD21895.1"/>
    <property type="molecule type" value="Genomic_DNA"/>
</dbReference>
<dbReference type="Proteomes" id="UP000322225">
    <property type="component" value="Chromosome 12"/>
</dbReference>
<dbReference type="CDD" id="cd09401">
    <property type="entry name" value="LIM_TLP_like"/>
    <property type="match status" value="1"/>
</dbReference>